<gene>
    <name evidence="4" type="primary">rps11</name>
    <name evidence="6" type="ORF">SY89_02585</name>
</gene>
<keyword evidence="3 4" id="KW-0687">Ribonucleoprotein</keyword>
<evidence type="ECO:0000256" key="3">
    <source>
        <dbReference type="ARBA" id="ARBA00023274"/>
    </source>
</evidence>
<dbReference type="AlphaFoldDB" id="A0A0P7HDT8"/>
<keyword evidence="7" id="KW-1185">Reference proteome</keyword>
<feature type="compositionally biased region" description="Low complexity" evidence="5">
    <location>
        <begin position="138"/>
        <end position="155"/>
    </location>
</feature>
<dbReference type="SUPFAM" id="SSF53137">
    <property type="entry name" value="Translational machinery components"/>
    <property type="match status" value="1"/>
</dbReference>
<name>A0A0P7HDT8_9EURY</name>
<dbReference type="Proteomes" id="UP000050535">
    <property type="component" value="Unassembled WGS sequence"/>
</dbReference>
<dbReference type="PATRIC" id="fig|699431.3.peg.2649"/>
<feature type="region of interest" description="Disordered" evidence="5">
    <location>
        <begin position="79"/>
        <end position="170"/>
    </location>
</feature>
<dbReference type="InterPro" id="IPR001971">
    <property type="entry name" value="Ribosomal_uS11"/>
</dbReference>
<dbReference type="EMBL" id="LGUC01000001">
    <property type="protein sequence ID" value="KPN31831.1"/>
    <property type="molecule type" value="Genomic_DNA"/>
</dbReference>
<sequence>MSESETTADGEKWGIAHVFASFNNTLITVTDATGAETVAKSSGGTVVKQNRDEASPYAAMQMAEAVVEDVKAAGIGGVHVRVRGPGGNDTKSPGRARRRRSVRWPAPGSRSVASRTSPRFPTTGRAHPRRTDCNTWQTNSTSSSSEATTARRGSSCAVSPRRSPTGFAGR</sequence>
<evidence type="ECO:0000256" key="4">
    <source>
        <dbReference type="HAMAP-Rule" id="MF_01310"/>
    </source>
</evidence>
<evidence type="ECO:0000256" key="1">
    <source>
        <dbReference type="ARBA" id="ARBA00006194"/>
    </source>
</evidence>
<dbReference type="STRING" id="699431.SY89_02585"/>
<proteinExistence type="inferred from homology"/>
<keyword evidence="4" id="KW-0699">rRNA-binding</keyword>
<dbReference type="Pfam" id="PF00411">
    <property type="entry name" value="Ribosomal_S11"/>
    <property type="match status" value="1"/>
</dbReference>
<comment type="similarity">
    <text evidence="1 4">Belongs to the universal ribosomal protein uS11 family.</text>
</comment>
<comment type="subunit">
    <text evidence="4">Part of the 30S ribosomal subunit.</text>
</comment>
<dbReference type="PANTHER" id="PTHR11759">
    <property type="entry name" value="40S RIBOSOMAL PROTEIN S14/30S RIBOSOMAL PROTEIN S11"/>
    <property type="match status" value="1"/>
</dbReference>
<evidence type="ECO:0000256" key="2">
    <source>
        <dbReference type="ARBA" id="ARBA00022980"/>
    </source>
</evidence>
<evidence type="ECO:0000313" key="7">
    <source>
        <dbReference type="Proteomes" id="UP000050535"/>
    </source>
</evidence>
<comment type="caution">
    <text evidence="6">The sequence shown here is derived from an EMBL/GenBank/DDBJ whole genome shotgun (WGS) entry which is preliminary data.</text>
</comment>
<dbReference type="HAMAP" id="MF_01310">
    <property type="entry name" value="Ribosomal_uS11"/>
    <property type="match status" value="1"/>
</dbReference>
<evidence type="ECO:0000313" key="6">
    <source>
        <dbReference type="EMBL" id="KPN31831.1"/>
    </source>
</evidence>
<accession>A0A0P7HDT8</accession>
<dbReference type="InterPro" id="IPR036967">
    <property type="entry name" value="Ribosomal_uS11_sf"/>
</dbReference>
<feature type="compositionally biased region" description="Polar residues" evidence="5">
    <location>
        <begin position="111"/>
        <end position="120"/>
    </location>
</feature>
<dbReference type="GO" id="GO:0005840">
    <property type="term" value="C:ribosome"/>
    <property type="evidence" value="ECO:0007669"/>
    <property type="project" value="UniProtKB-KW"/>
</dbReference>
<organism evidence="6 7">
    <name type="scientific">Halolamina pelagica</name>
    <dbReference type="NCBI Taxonomy" id="699431"/>
    <lineage>
        <taxon>Archaea</taxon>
        <taxon>Methanobacteriati</taxon>
        <taxon>Methanobacteriota</taxon>
        <taxon>Stenosarchaea group</taxon>
        <taxon>Halobacteria</taxon>
        <taxon>Halobacteriales</taxon>
        <taxon>Haloferacaceae</taxon>
    </lineage>
</organism>
<dbReference type="GO" id="GO:0006412">
    <property type="term" value="P:translation"/>
    <property type="evidence" value="ECO:0007669"/>
    <property type="project" value="UniProtKB-UniRule"/>
</dbReference>
<keyword evidence="2 4" id="KW-0689">Ribosomal protein</keyword>
<dbReference type="Gene3D" id="3.30.420.80">
    <property type="entry name" value="Ribosomal protein S11"/>
    <property type="match status" value="1"/>
</dbReference>
<evidence type="ECO:0000256" key="5">
    <source>
        <dbReference type="SAM" id="MobiDB-lite"/>
    </source>
</evidence>
<dbReference type="GO" id="GO:0003735">
    <property type="term" value="F:structural constituent of ribosome"/>
    <property type="evidence" value="ECO:0007669"/>
    <property type="project" value="InterPro"/>
</dbReference>
<dbReference type="GO" id="GO:0019843">
    <property type="term" value="F:rRNA binding"/>
    <property type="evidence" value="ECO:0007669"/>
    <property type="project" value="UniProtKB-UniRule"/>
</dbReference>
<protein>
    <recommendedName>
        <fullName evidence="4">Small ribosomal subunit protein uS11</fullName>
    </recommendedName>
</protein>
<dbReference type="GO" id="GO:1990904">
    <property type="term" value="C:ribonucleoprotein complex"/>
    <property type="evidence" value="ECO:0007669"/>
    <property type="project" value="UniProtKB-KW"/>
</dbReference>
<reference evidence="7" key="1">
    <citation type="submission" date="2013-11" db="EMBL/GenBank/DDBJ databases">
        <authorList>
            <person name="Hoang H.T."/>
            <person name="Killian M.L."/>
            <person name="Madson D.M."/>
            <person name="Arruda P.H.E."/>
            <person name="Sun D."/>
            <person name="Schwartz K.J."/>
            <person name="Yoon K."/>
        </authorList>
    </citation>
    <scope>NUCLEOTIDE SEQUENCE [LARGE SCALE GENOMIC DNA]</scope>
    <source>
        <strain evidence="7">CDK2</strain>
    </source>
</reference>
<keyword evidence="4" id="KW-0694">RNA-binding</keyword>
<comment type="function">
    <text evidence="4">Located on the platform of the 30S subunit.</text>
</comment>